<name>A0ABU7E0M2_9TELE</name>
<keyword evidence="1" id="KW-0732">Signal</keyword>
<organism evidence="2 3">
    <name type="scientific">Characodon lateralis</name>
    <dbReference type="NCBI Taxonomy" id="208331"/>
    <lineage>
        <taxon>Eukaryota</taxon>
        <taxon>Metazoa</taxon>
        <taxon>Chordata</taxon>
        <taxon>Craniata</taxon>
        <taxon>Vertebrata</taxon>
        <taxon>Euteleostomi</taxon>
        <taxon>Actinopterygii</taxon>
        <taxon>Neopterygii</taxon>
        <taxon>Teleostei</taxon>
        <taxon>Neoteleostei</taxon>
        <taxon>Acanthomorphata</taxon>
        <taxon>Ovalentaria</taxon>
        <taxon>Atherinomorphae</taxon>
        <taxon>Cyprinodontiformes</taxon>
        <taxon>Goodeidae</taxon>
        <taxon>Characodon</taxon>
    </lineage>
</organism>
<feature type="chain" id="PRO_5045805438" description="Secreted protein" evidence="1">
    <location>
        <begin position="22"/>
        <end position="70"/>
    </location>
</feature>
<evidence type="ECO:0008006" key="4">
    <source>
        <dbReference type="Google" id="ProtNLM"/>
    </source>
</evidence>
<protein>
    <recommendedName>
        <fullName evidence="4">Secreted protein</fullName>
    </recommendedName>
</protein>
<sequence length="70" mass="7641">MIYLSCLISLSFLDLLVRTAAILSALPVHPPSTNIFWKILLAQHASLSVSESMVCAPFPGPTIIFFKVLP</sequence>
<dbReference type="EMBL" id="JAHUTJ010041835">
    <property type="protein sequence ID" value="MED6280586.1"/>
    <property type="molecule type" value="Genomic_DNA"/>
</dbReference>
<reference evidence="2 3" key="1">
    <citation type="submission" date="2021-06" db="EMBL/GenBank/DDBJ databases">
        <authorList>
            <person name="Palmer J.M."/>
        </authorList>
    </citation>
    <scope>NUCLEOTIDE SEQUENCE [LARGE SCALE GENOMIC DNA]</scope>
    <source>
        <strain evidence="2 3">CL_MEX2019</strain>
        <tissue evidence="2">Muscle</tissue>
    </source>
</reference>
<comment type="caution">
    <text evidence="2">The sequence shown here is derived from an EMBL/GenBank/DDBJ whole genome shotgun (WGS) entry which is preliminary data.</text>
</comment>
<evidence type="ECO:0000313" key="3">
    <source>
        <dbReference type="Proteomes" id="UP001352852"/>
    </source>
</evidence>
<evidence type="ECO:0000256" key="1">
    <source>
        <dbReference type="SAM" id="SignalP"/>
    </source>
</evidence>
<gene>
    <name evidence="2" type="ORF">CHARACLAT_012306</name>
</gene>
<dbReference type="Proteomes" id="UP001352852">
    <property type="component" value="Unassembled WGS sequence"/>
</dbReference>
<evidence type="ECO:0000313" key="2">
    <source>
        <dbReference type="EMBL" id="MED6280586.1"/>
    </source>
</evidence>
<accession>A0ABU7E0M2</accession>
<proteinExistence type="predicted"/>
<keyword evidence="3" id="KW-1185">Reference proteome</keyword>
<feature type="signal peptide" evidence="1">
    <location>
        <begin position="1"/>
        <end position="21"/>
    </location>
</feature>